<dbReference type="PANTHER" id="PTHR33365:SF11">
    <property type="entry name" value="TAT PATHWAY SIGNAL SEQUENCE"/>
    <property type="match status" value="1"/>
</dbReference>
<dbReference type="EMBL" id="CP137308">
    <property type="protein sequence ID" value="WQF81031.1"/>
    <property type="molecule type" value="Genomic_DNA"/>
</dbReference>
<dbReference type="GeneID" id="87942548"/>
<reference evidence="6" key="1">
    <citation type="journal article" date="2023" name="bioRxiv">
        <title>Complete genome of the Medicago anthracnose fungus, Colletotrichum destructivum, reveals a mini-chromosome-like region within a core chromosome.</title>
        <authorList>
            <person name="Lapalu N."/>
            <person name="Simon A."/>
            <person name="Lu A."/>
            <person name="Plaumann P.-L."/>
            <person name="Amselem J."/>
            <person name="Pigne S."/>
            <person name="Auger A."/>
            <person name="Koch C."/>
            <person name="Dallery J.-F."/>
            <person name="O'Connell R.J."/>
        </authorList>
    </citation>
    <scope>NUCLEOTIDE SEQUENCE [LARGE SCALE GENOMIC DNA]</scope>
    <source>
        <strain evidence="6">CBS 520.97</strain>
    </source>
</reference>
<keyword evidence="6" id="KW-1185">Reference proteome</keyword>
<evidence type="ECO:0000256" key="3">
    <source>
        <dbReference type="ARBA" id="ARBA00035112"/>
    </source>
</evidence>
<dbReference type="Proteomes" id="UP001322277">
    <property type="component" value="Chromosome 4"/>
</dbReference>
<name>A0AAX4ID26_9PEZI</name>
<evidence type="ECO:0000256" key="1">
    <source>
        <dbReference type="ARBA" id="ARBA00004685"/>
    </source>
</evidence>
<comment type="similarity">
    <text evidence="3">Belongs to the ustYa family.</text>
</comment>
<sequence>MENSKLLGPSSLGGDARYTEEFVGRVGRKPSFTRVQILRCFMELLLIILLAATFAVLLKEGSQRNQILDSHVFRAGSDYNHFVPHDVSSRGVPKPSGPDAYQVTAEAFHDRGTLNQTLASWQTLSHGFVRATPYDGSGAQKPFAGGLFEIAAFHQIHCLKSILEDFGLLAAGVPKSQLPGYSSGVTLTWEEHKAHCFNYVRQALMCFADSTAEGHMDKDPHRVADRGVMHVCNDFDSLLAWSRQPERALPSDWRITD</sequence>
<feature type="transmembrane region" description="Helical" evidence="4">
    <location>
        <begin position="37"/>
        <end position="58"/>
    </location>
</feature>
<dbReference type="KEGG" id="cdet:87942548"/>
<evidence type="ECO:0000313" key="5">
    <source>
        <dbReference type="EMBL" id="WQF81031.1"/>
    </source>
</evidence>
<keyword evidence="4" id="KW-0472">Membrane</keyword>
<dbReference type="Pfam" id="PF11807">
    <property type="entry name" value="UstYa"/>
    <property type="match status" value="1"/>
</dbReference>
<evidence type="ECO:0000256" key="2">
    <source>
        <dbReference type="ARBA" id="ARBA00023002"/>
    </source>
</evidence>
<keyword evidence="4" id="KW-1133">Transmembrane helix</keyword>
<dbReference type="GO" id="GO:0016491">
    <property type="term" value="F:oxidoreductase activity"/>
    <property type="evidence" value="ECO:0007669"/>
    <property type="project" value="UniProtKB-KW"/>
</dbReference>
<protein>
    <submittedName>
        <fullName evidence="5">Mycotoxin biosynthesis protein UstYa</fullName>
    </submittedName>
</protein>
<keyword evidence="2" id="KW-0560">Oxidoreductase</keyword>
<proteinExistence type="inferred from homology"/>
<organism evidence="5 6">
    <name type="scientific">Colletotrichum destructivum</name>
    <dbReference type="NCBI Taxonomy" id="34406"/>
    <lineage>
        <taxon>Eukaryota</taxon>
        <taxon>Fungi</taxon>
        <taxon>Dikarya</taxon>
        <taxon>Ascomycota</taxon>
        <taxon>Pezizomycotina</taxon>
        <taxon>Sordariomycetes</taxon>
        <taxon>Hypocreomycetidae</taxon>
        <taxon>Glomerellales</taxon>
        <taxon>Glomerellaceae</taxon>
        <taxon>Colletotrichum</taxon>
        <taxon>Colletotrichum destructivum species complex</taxon>
    </lineage>
</organism>
<dbReference type="GO" id="GO:0043386">
    <property type="term" value="P:mycotoxin biosynthetic process"/>
    <property type="evidence" value="ECO:0007669"/>
    <property type="project" value="InterPro"/>
</dbReference>
<dbReference type="RefSeq" id="XP_062778255.1">
    <property type="nucleotide sequence ID" value="XM_062922204.1"/>
</dbReference>
<evidence type="ECO:0000256" key="4">
    <source>
        <dbReference type="SAM" id="Phobius"/>
    </source>
</evidence>
<keyword evidence="4" id="KW-0812">Transmembrane</keyword>
<evidence type="ECO:0000313" key="6">
    <source>
        <dbReference type="Proteomes" id="UP001322277"/>
    </source>
</evidence>
<dbReference type="AlphaFoldDB" id="A0AAX4ID26"/>
<gene>
    <name evidence="5" type="ORF">CDEST_06045</name>
</gene>
<dbReference type="PANTHER" id="PTHR33365">
    <property type="entry name" value="YALI0B05434P"/>
    <property type="match status" value="1"/>
</dbReference>
<comment type="pathway">
    <text evidence="1">Mycotoxin biosynthesis.</text>
</comment>
<dbReference type="InterPro" id="IPR021765">
    <property type="entry name" value="UstYa-like"/>
</dbReference>
<accession>A0AAX4ID26</accession>